<protein>
    <submittedName>
        <fullName evidence="1">ADP-ribosylglycohydrolase</fullName>
    </submittedName>
</protein>
<dbReference type="Pfam" id="PF08238">
    <property type="entry name" value="Sel1"/>
    <property type="match status" value="3"/>
</dbReference>
<dbReference type="GO" id="GO:0016787">
    <property type="term" value="F:hydrolase activity"/>
    <property type="evidence" value="ECO:0007669"/>
    <property type="project" value="UniProtKB-KW"/>
</dbReference>
<proteinExistence type="predicted"/>
<gene>
    <name evidence="1" type="ORF">G1C96_0242</name>
</gene>
<dbReference type="SUPFAM" id="SSF81901">
    <property type="entry name" value="HCP-like"/>
    <property type="match status" value="1"/>
</dbReference>
<dbReference type="Gene3D" id="1.25.40.10">
    <property type="entry name" value="Tetratricopeptide repeat domain"/>
    <property type="match status" value="1"/>
</dbReference>
<dbReference type="EMBL" id="JAAIIH010000001">
    <property type="protein sequence ID" value="NMM99664.1"/>
    <property type="molecule type" value="Genomic_DNA"/>
</dbReference>
<comment type="caution">
    <text evidence="1">The sequence shown here is derived from an EMBL/GenBank/DDBJ whole genome shotgun (WGS) entry which is preliminary data.</text>
</comment>
<name>A0A7Y0HYZ0_9BIFI</name>
<evidence type="ECO:0000313" key="1">
    <source>
        <dbReference type="EMBL" id="NMM99664.1"/>
    </source>
</evidence>
<dbReference type="InterPro" id="IPR050767">
    <property type="entry name" value="Sel1_AlgK"/>
</dbReference>
<dbReference type="InterPro" id="IPR006597">
    <property type="entry name" value="Sel1-like"/>
</dbReference>
<dbReference type="Proteomes" id="UP000588277">
    <property type="component" value="Unassembled WGS sequence"/>
</dbReference>
<sequence>MDASFDYAAEDEELGGALSLHVGTVAYGDAMHVQDPQEKDRLFRKACRWYERSASLGNAQAATNLGYVYLYGRIGSVDADRAFAWFSRGAELGNEESCYKLGDLYRAGRGCEKDMDKAVDLYHRVCAIAQQTCDPDVPDQAAVLASIFLRLAEWHERFRPSDESMQLAEELYARSANLFETAVDGGLDWYGKALENARRGRERLRAGDRDDPRAE</sequence>
<dbReference type="InterPro" id="IPR011990">
    <property type="entry name" value="TPR-like_helical_dom_sf"/>
</dbReference>
<reference evidence="1 2" key="1">
    <citation type="submission" date="2020-02" db="EMBL/GenBank/DDBJ databases">
        <title>Characterization of phylogenetic diversity of novel bifidobacterial species isolated in Czech ZOOs.</title>
        <authorList>
            <person name="Lugli G.A."/>
            <person name="Vera N.B."/>
            <person name="Ventura M."/>
        </authorList>
    </citation>
    <scope>NUCLEOTIDE SEQUENCE [LARGE SCALE GENOMIC DNA]</scope>
    <source>
        <strain evidence="1 2">DSM 109958</strain>
    </source>
</reference>
<organism evidence="1 2">
    <name type="scientific">Bifidobacterium moraviense</name>
    <dbReference type="NCBI Taxonomy" id="2675323"/>
    <lineage>
        <taxon>Bacteria</taxon>
        <taxon>Bacillati</taxon>
        <taxon>Actinomycetota</taxon>
        <taxon>Actinomycetes</taxon>
        <taxon>Bifidobacteriales</taxon>
        <taxon>Bifidobacteriaceae</taxon>
        <taxon>Bifidobacterium</taxon>
    </lineage>
</organism>
<dbReference type="PANTHER" id="PTHR11102">
    <property type="entry name" value="SEL-1-LIKE PROTEIN"/>
    <property type="match status" value="1"/>
</dbReference>
<dbReference type="AlphaFoldDB" id="A0A7Y0HYZ0"/>
<dbReference type="PANTHER" id="PTHR11102:SF160">
    <property type="entry name" value="ERAD-ASSOCIATED E3 UBIQUITIN-PROTEIN LIGASE COMPONENT HRD3"/>
    <property type="match status" value="1"/>
</dbReference>
<evidence type="ECO:0000313" key="2">
    <source>
        <dbReference type="Proteomes" id="UP000588277"/>
    </source>
</evidence>
<keyword evidence="2" id="KW-1185">Reference proteome</keyword>
<keyword evidence="1" id="KW-0378">Hydrolase</keyword>
<accession>A0A7Y0HYZ0</accession>
<dbReference type="SMART" id="SM00671">
    <property type="entry name" value="SEL1"/>
    <property type="match status" value="3"/>
</dbReference>